<name>A0A1X3HBV9_9BRAD</name>
<dbReference type="AlphaFoldDB" id="A0A1X3HBV9"/>
<dbReference type="Proteomes" id="UP000193884">
    <property type="component" value="Unassembled WGS sequence"/>
</dbReference>
<evidence type="ECO:0000313" key="4">
    <source>
        <dbReference type="Proteomes" id="UP000193884"/>
    </source>
</evidence>
<dbReference type="EMBL" id="NAFI01000154">
    <property type="protein sequence ID" value="OSJ15415.1"/>
    <property type="molecule type" value="Genomic_DNA"/>
</dbReference>
<keyword evidence="4" id="KW-1185">Reference proteome</keyword>
<sequence length="59" mass="6217">MAASAEAAVFDDLVCLDCDGDAPLTLARRQPQAKQYHSRGIDAGSELVALATTPLHDYG</sequence>
<accession>A0A1X3HBV9</accession>
<evidence type="ECO:0000313" key="2">
    <source>
        <dbReference type="EMBL" id="OSJ26344.1"/>
    </source>
</evidence>
<reference evidence="3 4" key="1">
    <citation type="submission" date="2017-03" db="EMBL/GenBank/DDBJ databases">
        <title>Whole genome sequences of fourteen strains of Bradyrhizobium canariense and one strain of Bradyrhizobium japonicum isolated from Lupinus (Papilionoideae: Genisteae) species in Algeria.</title>
        <authorList>
            <person name="Crovadore J."/>
            <person name="Chekireb D."/>
            <person name="Brachmann A."/>
            <person name="Chablais R."/>
            <person name="Cochard B."/>
            <person name="Lefort F."/>
        </authorList>
    </citation>
    <scope>NUCLEOTIDE SEQUENCE [LARGE SCALE GENOMIC DNA]</scope>
    <source>
        <strain evidence="1 3">UBMA195</strain>
        <strain evidence="2 4">UBMAN05</strain>
    </source>
</reference>
<dbReference type="Proteomes" id="UP000193553">
    <property type="component" value="Unassembled WGS sequence"/>
</dbReference>
<protein>
    <submittedName>
        <fullName evidence="1">Uncharacterized protein</fullName>
    </submittedName>
</protein>
<proteinExistence type="predicted"/>
<comment type="caution">
    <text evidence="1">The sequence shown here is derived from an EMBL/GenBank/DDBJ whole genome shotgun (WGS) entry which is preliminary data.</text>
</comment>
<dbReference type="EMBL" id="NAFK01000167">
    <property type="protein sequence ID" value="OSJ26344.1"/>
    <property type="molecule type" value="Genomic_DNA"/>
</dbReference>
<organism evidence="1 3">
    <name type="scientific">Bradyrhizobium canariense</name>
    <dbReference type="NCBI Taxonomy" id="255045"/>
    <lineage>
        <taxon>Bacteria</taxon>
        <taxon>Pseudomonadati</taxon>
        <taxon>Pseudomonadota</taxon>
        <taxon>Alphaproteobacteria</taxon>
        <taxon>Hyphomicrobiales</taxon>
        <taxon>Nitrobacteraceae</taxon>
        <taxon>Bradyrhizobium</taxon>
    </lineage>
</organism>
<evidence type="ECO:0000313" key="3">
    <source>
        <dbReference type="Proteomes" id="UP000193553"/>
    </source>
</evidence>
<gene>
    <name evidence="2" type="ORF">BST63_21505</name>
    <name evidence="1" type="ORF">BSZ18_07385</name>
</gene>
<evidence type="ECO:0000313" key="1">
    <source>
        <dbReference type="EMBL" id="OSJ15415.1"/>
    </source>
</evidence>